<dbReference type="RefSeq" id="WP_083156452.1">
    <property type="nucleotide sequence ID" value="NZ_AP022560.1"/>
</dbReference>
<dbReference type="Proteomes" id="UP000466681">
    <property type="component" value="Chromosome"/>
</dbReference>
<feature type="compositionally biased region" description="Pro residues" evidence="1">
    <location>
        <begin position="408"/>
        <end position="420"/>
    </location>
</feature>
<dbReference type="EMBL" id="AP022560">
    <property type="protein sequence ID" value="BBX04949.1"/>
    <property type="molecule type" value="Genomic_DNA"/>
</dbReference>
<protein>
    <submittedName>
        <fullName evidence="4">Mammalian cell entry protein</fullName>
    </submittedName>
</protein>
<dbReference type="Pfam" id="PF11887">
    <property type="entry name" value="Mce4_CUP1"/>
    <property type="match status" value="1"/>
</dbReference>
<dbReference type="InterPro" id="IPR005693">
    <property type="entry name" value="Mce"/>
</dbReference>
<dbReference type="InterPro" id="IPR024516">
    <property type="entry name" value="Mce_C"/>
</dbReference>
<evidence type="ECO:0000259" key="2">
    <source>
        <dbReference type="Pfam" id="PF02470"/>
    </source>
</evidence>
<dbReference type="NCBIfam" id="TIGR00996">
    <property type="entry name" value="Mtu_fam_mce"/>
    <property type="match status" value="1"/>
</dbReference>
<proteinExistence type="predicted"/>
<dbReference type="PANTHER" id="PTHR33371:SF4">
    <property type="entry name" value="INTERMEMBRANE PHOSPHOLIPID TRANSPORT SYSTEM BINDING PROTEIN MLAD"/>
    <property type="match status" value="1"/>
</dbReference>
<reference evidence="4 5" key="1">
    <citation type="journal article" date="2019" name="Emerg. Microbes Infect.">
        <title>Comprehensive subspecies identification of 175 nontuberculous mycobacteria species based on 7547 genomic profiles.</title>
        <authorList>
            <person name="Matsumoto Y."/>
            <person name="Kinjo T."/>
            <person name="Motooka D."/>
            <person name="Nabeya D."/>
            <person name="Jung N."/>
            <person name="Uechi K."/>
            <person name="Horii T."/>
            <person name="Iida T."/>
            <person name="Fujita J."/>
            <person name="Nakamura S."/>
        </authorList>
    </citation>
    <scope>NUCLEOTIDE SEQUENCE [LARGE SCALE GENOMIC DNA]</scope>
    <source>
        <strain evidence="4 5">JCM 6375</strain>
    </source>
</reference>
<sequence>MIRSRSVRIVLGIALTLALIGGITAAARSMLQGSRTHVVAYFDNTNGLFRGDEVRILGVPVGVIESIEPLPEQVRVKFWVDSKYKVPADAKAAIVSPQLITSRAIQLVPAYTSGPVMPDGAVIPMERTAVPVEWDDLRQQLEKLTEALQPTAPSDVSALGAFINTAADNLRGQGKNIRDTIVTMSQALSVLGDHSSDIFGTIRNLSVVVSALQDSASLLQQLNSNLASVTGALTVDPDAVGNAVEDIESAVAATTRFITENHEALGTAGDKLSSISTAVRESTGEIKQALHVFPNVAANYPNIVQPTQAALTGALVATNFANPISFLCGAIQAASRRGAEESAKLCVQYLAPIIKNRQINFPPFGENFFVGAAARPNEITYSEDWLRPDYVPPLPAGTPSASGEHSPPNVPGPGAAPPLPAETGPAGGQSAEPPSAQPSVSTDPSAGLPGMMIPTGGGS</sequence>
<feature type="region of interest" description="Disordered" evidence="1">
    <location>
        <begin position="392"/>
        <end position="459"/>
    </location>
</feature>
<dbReference type="KEGG" id="mmor:MMOR_58850"/>
<organism evidence="4 5">
    <name type="scientific">Mycolicibacterium moriokaense</name>
    <dbReference type="NCBI Taxonomy" id="39691"/>
    <lineage>
        <taxon>Bacteria</taxon>
        <taxon>Bacillati</taxon>
        <taxon>Actinomycetota</taxon>
        <taxon>Actinomycetes</taxon>
        <taxon>Mycobacteriales</taxon>
        <taxon>Mycobacteriaceae</taxon>
        <taxon>Mycolicibacterium</taxon>
    </lineage>
</organism>
<dbReference type="GO" id="GO:0005576">
    <property type="term" value="C:extracellular region"/>
    <property type="evidence" value="ECO:0007669"/>
    <property type="project" value="TreeGrafter"/>
</dbReference>
<evidence type="ECO:0000259" key="3">
    <source>
        <dbReference type="Pfam" id="PF11887"/>
    </source>
</evidence>
<dbReference type="AlphaFoldDB" id="A0AAD1HHD5"/>
<evidence type="ECO:0000313" key="4">
    <source>
        <dbReference type="EMBL" id="BBX04949.1"/>
    </source>
</evidence>
<dbReference type="InterPro" id="IPR003399">
    <property type="entry name" value="Mce/MlaD"/>
</dbReference>
<dbReference type="Pfam" id="PF02470">
    <property type="entry name" value="MlaD"/>
    <property type="match status" value="1"/>
</dbReference>
<evidence type="ECO:0000313" key="5">
    <source>
        <dbReference type="Proteomes" id="UP000466681"/>
    </source>
</evidence>
<dbReference type="PANTHER" id="PTHR33371">
    <property type="entry name" value="INTERMEMBRANE PHOSPHOLIPID TRANSPORT SYSTEM BINDING PROTEIN MLAD-RELATED"/>
    <property type="match status" value="1"/>
</dbReference>
<keyword evidence="5" id="KW-1185">Reference proteome</keyword>
<feature type="domain" description="Mce/MlaD" evidence="2">
    <location>
        <begin position="36"/>
        <end position="109"/>
    </location>
</feature>
<dbReference type="InterPro" id="IPR052336">
    <property type="entry name" value="MlaD_Phospholipid_Transporter"/>
</dbReference>
<name>A0AAD1HHD5_9MYCO</name>
<feature type="domain" description="Mammalian cell entry C-terminal" evidence="3">
    <location>
        <begin position="117"/>
        <end position="296"/>
    </location>
</feature>
<gene>
    <name evidence="4" type="ORF">MMOR_58850</name>
</gene>
<accession>A0AAD1HHD5</accession>
<evidence type="ECO:0000256" key="1">
    <source>
        <dbReference type="SAM" id="MobiDB-lite"/>
    </source>
</evidence>